<keyword evidence="9" id="KW-0863">Zinc-finger</keyword>
<evidence type="ECO:0000256" key="6">
    <source>
        <dbReference type="ARBA" id="ARBA00022723"/>
    </source>
</evidence>
<feature type="compositionally biased region" description="Polar residues" evidence="17">
    <location>
        <begin position="29"/>
        <end position="43"/>
    </location>
</feature>
<keyword evidence="7" id="KW-0677">Repeat</keyword>
<dbReference type="InterPro" id="IPR035892">
    <property type="entry name" value="C2_domain_sf"/>
</dbReference>
<dbReference type="InterPro" id="IPR036274">
    <property type="entry name" value="HR1_rpt_sf"/>
</dbReference>
<keyword evidence="8 16" id="KW-0547">Nucleotide-binding</keyword>
<dbReference type="SMART" id="SM00239">
    <property type="entry name" value="C2"/>
    <property type="match status" value="1"/>
</dbReference>
<dbReference type="STRING" id="1684307.A0A316TWT8"/>
<dbReference type="PROSITE" id="PS50004">
    <property type="entry name" value="C2"/>
    <property type="match status" value="1"/>
</dbReference>
<dbReference type="Pfam" id="PF00433">
    <property type="entry name" value="Pkinase_C"/>
    <property type="match status" value="1"/>
</dbReference>
<dbReference type="InterPro" id="IPR037312">
    <property type="entry name" value="PKC-like_HR1"/>
</dbReference>
<dbReference type="Gene3D" id="3.30.60.20">
    <property type="match status" value="2"/>
</dbReference>
<feature type="compositionally biased region" description="Low complexity" evidence="17">
    <location>
        <begin position="835"/>
        <end position="851"/>
    </location>
</feature>
<evidence type="ECO:0000259" key="18">
    <source>
        <dbReference type="PROSITE" id="PS50004"/>
    </source>
</evidence>
<feature type="domain" description="AGC-kinase C-terminal" evidence="21">
    <location>
        <begin position="1154"/>
        <end position="1220"/>
    </location>
</feature>
<feature type="compositionally biased region" description="Polar residues" evidence="17">
    <location>
        <begin position="794"/>
        <end position="804"/>
    </location>
</feature>
<dbReference type="InterPro" id="IPR017441">
    <property type="entry name" value="Protein_kinase_ATP_BS"/>
</dbReference>
<dbReference type="PROSITE" id="PS00108">
    <property type="entry name" value="PROTEIN_KINASE_ST"/>
    <property type="match status" value="1"/>
</dbReference>
<dbReference type="GO" id="GO:0009272">
    <property type="term" value="P:fungal-type cell wall biogenesis"/>
    <property type="evidence" value="ECO:0007669"/>
    <property type="project" value="InterPro"/>
</dbReference>
<keyword evidence="5" id="KW-0808">Transferase</keyword>
<feature type="compositionally biased region" description="Low complexity" evidence="17">
    <location>
        <begin position="694"/>
        <end position="707"/>
    </location>
</feature>
<evidence type="ECO:0000256" key="3">
    <source>
        <dbReference type="ARBA" id="ARBA00022527"/>
    </source>
</evidence>
<dbReference type="InterPro" id="IPR008271">
    <property type="entry name" value="Ser/Thr_kinase_AS"/>
</dbReference>
<evidence type="ECO:0000256" key="12">
    <source>
        <dbReference type="ARBA" id="ARBA00022840"/>
    </source>
</evidence>
<dbReference type="GO" id="GO:0004697">
    <property type="term" value="F:diacylglycerol-dependent serine/threonine kinase activity"/>
    <property type="evidence" value="ECO:0007669"/>
    <property type="project" value="UniProtKB-EC"/>
</dbReference>
<dbReference type="CDD" id="cd05570">
    <property type="entry name" value="STKc_PKC"/>
    <property type="match status" value="1"/>
</dbReference>
<dbReference type="Pfam" id="PF02185">
    <property type="entry name" value="HR1"/>
    <property type="match status" value="2"/>
</dbReference>
<dbReference type="OrthoDB" id="63267at2759"/>
<keyword evidence="11" id="KW-0862">Zinc</keyword>
<dbReference type="SMART" id="SM00133">
    <property type="entry name" value="S_TK_X"/>
    <property type="match status" value="1"/>
</dbReference>
<dbReference type="Gene3D" id="1.10.287.160">
    <property type="entry name" value="HR1 repeat"/>
    <property type="match status" value="1"/>
</dbReference>
<dbReference type="SUPFAM" id="SSF56112">
    <property type="entry name" value="Protein kinase-like (PK-like)"/>
    <property type="match status" value="1"/>
</dbReference>
<evidence type="ECO:0000256" key="11">
    <source>
        <dbReference type="ARBA" id="ARBA00022833"/>
    </source>
</evidence>
<evidence type="ECO:0000256" key="8">
    <source>
        <dbReference type="ARBA" id="ARBA00022741"/>
    </source>
</evidence>
<keyword evidence="6" id="KW-0479">Metal-binding</keyword>
<organism evidence="23 24">
    <name type="scientific">Pseudomicrostroma glucosiphilum</name>
    <dbReference type="NCBI Taxonomy" id="1684307"/>
    <lineage>
        <taxon>Eukaryota</taxon>
        <taxon>Fungi</taxon>
        <taxon>Dikarya</taxon>
        <taxon>Basidiomycota</taxon>
        <taxon>Ustilaginomycotina</taxon>
        <taxon>Exobasidiomycetes</taxon>
        <taxon>Microstromatales</taxon>
        <taxon>Microstromatales incertae sedis</taxon>
        <taxon>Pseudomicrostroma</taxon>
    </lineage>
</organism>
<evidence type="ECO:0000259" key="22">
    <source>
        <dbReference type="PROSITE" id="PS51860"/>
    </source>
</evidence>
<dbReference type="EMBL" id="KZ819339">
    <property type="protein sequence ID" value="PWN17909.1"/>
    <property type="molecule type" value="Genomic_DNA"/>
</dbReference>
<dbReference type="InterPro" id="IPR017892">
    <property type="entry name" value="Pkinase_C"/>
</dbReference>
<evidence type="ECO:0000256" key="2">
    <source>
        <dbReference type="ARBA" id="ARBA00012429"/>
    </source>
</evidence>
<dbReference type="GO" id="GO:0008270">
    <property type="term" value="F:zinc ion binding"/>
    <property type="evidence" value="ECO:0007669"/>
    <property type="project" value="UniProtKB-KW"/>
</dbReference>
<dbReference type="InterPro" id="IPR000719">
    <property type="entry name" value="Prot_kinase_dom"/>
</dbReference>
<dbReference type="PROSITE" id="PS50081">
    <property type="entry name" value="ZF_DAG_PE_2"/>
    <property type="match status" value="2"/>
</dbReference>
<evidence type="ECO:0000259" key="19">
    <source>
        <dbReference type="PROSITE" id="PS50011"/>
    </source>
</evidence>
<evidence type="ECO:0000256" key="1">
    <source>
        <dbReference type="ARBA" id="ARBA00005490"/>
    </source>
</evidence>
<evidence type="ECO:0000256" key="14">
    <source>
        <dbReference type="ARBA" id="ARBA00047470"/>
    </source>
</evidence>
<dbReference type="InterPro" id="IPR046349">
    <property type="entry name" value="C1-like_sf"/>
</dbReference>
<feature type="domain" description="Protein kinase" evidence="19">
    <location>
        <begin position="894"/>
        <end position="1153"/>
    </location>
</feature>
<dbReference type="AlphaFoldDB" id="A0A316TWT8"/>
<feature type="region of interest" description="Disordered" evidence="17">
    <location>
        <begin position="69"/>
        <end position="158"/>
    </location>
</feature>
<comment type="catalytic activity">
    <reaction evidence="13">
        <text>L-threonyl-[protein] + ATP = O-phospho-L-threonyl-[protein] + ADP + H(+)</text>
        <dbReference type="Rhea" id="RHEA:46608"/>
        <dbReference type="Rhea" id="RHEA-COMP:11060"/>
        <dbReference type="Rhea" id="RHEA-COMP:11605"/>
        <dbReference type="ChEBI" id="CHEBI:15378"/>
        <dbReference type="ChEBI" id="CHEBI:30013"/>
        <dbReference type="ChEBI" id="CHEBI:30616"/>
        <dbReference type="ChEBI" id="CHEBI:61977"/>
        <dbReference type="ChEBI" id="CHEBI:456216"/>
        <dbReference type="EC" id="2.7.11.13"/>
    </reaction>
</comment>
<evidence type="ECO:0000256" key="5">
    <source>
        <dbReference type="ARBA" id="ARBA00022679"/>
    </source>
</evidence>
<dbReference type="GeneID" id="37015144"/>
<evidence type="ECO:0000256" key="4">
    <source>
        <dbReference type="ARBA" id="ARBA00022553"/>
    </source>
</evidence>
<dbReference type="GO" id="GO:0005524">
    <property type="term" value="F:ATP binding"/>
    <property type="evidence" value="ECO:0007669"/>
    <property type="project" value="UniProtKB-UniRule"/>
</dbReference>
<protein>
    <recommendedName>
        <fullName evidence="2">protein kinase C</fullName>
        <ecNumber evidence="2">2.7.11.13</ecNumber>
    </recommendedName>
</protein>
<dbReference type="FunFam" id="1.10.510.10:FF:000101">
    <property type="entry name" value="Protein kinase C"/>
    <property type="match status" value="1"/>
</dbReference>
<keyword evidence="4" id="KW-0597">Phosphoprotein</keyword>
<dbReference type="CDD" id="cd08689">
    <property type="entry name" value="C2_fungal_Pkc1p"/>
    <property type="match status" value="1"/>
</dbReference>
<dbReference type="PROSITE" id="PS00479">
    <property type="entry name" value="ZF_DAG_PE_1"/>
    <property type="match status" value="1"/>
</dbReference>
<dbReference type="Pfam" id="PF00130">
    <property type="entry name" value="C1_1"/>
    <property type="match status" value="2"/>
</dbReference>
<dbReference type="InterPro" id="IPR011009">
    <property type="entry name" value="Kinase-like_dom_sf"/>
</dbReference>
<dbReference type="EC" id="2.7.11.13" evidence="2"/>
<feature type="region of interest" description="Disordered" evidence="17">
    <location>
        <begin position="1"/>
        <end position="45"/>
    </location>
</feature>
<keyword evidence="3" id="KW-0723">Serine/threonine-protein kinase</keyword>
<evidence type="ECO:0000256" key="13">
    <source>
        <dbReference type="ARBA" id="ARBA00047272"/>
    </source>
</evidence>
<dbReference type="InterPro" id="IPR002219">
    <property type="entry name" value="PKC_DAG/PE"/>
</dbReference>
<dbReference type="InterPro" id="IPR000008">
    <property type="entry name" value="C2_dom"/>
</dbReference>
<feature type="compositionally biased region" description="Low complexity" evidence="17">
    <location>
        <begin position="657"/>
        <end position="673"/>
    </location>
</feature>
<feature type="compositionally biased region" description="Pro residues" evidence="17">
    <location>
        <begin position="771"/>
        <end position="788"/>
    </location>
</feature>
<proteinExistence type="inferred from homology"/>
<comment type="catalytic activity">
    <reaction evidence="14">
        <text>L-seryl-[protein] + ATP = O-phospho-L-seryl-[protein] + ADP + H(+)</text>
        <dbReference type="Rhea" id="RHEA:17989"/>
        <dbReference type="Rhea" id="RHEA-COMP:9863"/>
        <dbReference type="Rhea" id="RHEA-COMP:11604"/>
        <dbReference type="ChEBI" id="CHEBI:15378"/>
        <dbReference type="ChEBI" id="CHEBI:29999"/>
        <dbReference type="ChEBI" id="CHEBI:30616"/>
        <dbReference type="ChEBI" id="CHEBI:83421"/>
        <dbReference type="ChEBI" id="CHEBI:456216"/>
        <dbReference type="EC" id="2.7.11.13"/>
    </reaction>
</comment>
<dbReference type="SMART" id="SM00742">
    <property type="entry name" value="Hr1"/>
    <property type="match status" value="2"/>
</dbReference>
<sequence length="1220" mass="133581">MADTNATMADIRSRIQKQQQMMKGYQALRSASGNPDVQRQADSNIRDAQRNISYLEESLQALINRRASSMAPKSGGSVSSGISSSAGAYSNASSGGSTPFGSSQATFQSSGSSNSIHQQPQHQGPGGGRPFPGDAASAYLPHQRNPNDPSAGAGATGYASADGYGGGMQGRGGEWQPAPINRMGTSAKRNYTNLDLIKADTPLTTAKISRMLHHIEFKLQIEKQYKQGIDKMAALYQAEGDRKSRSDAESKRVESQSKIMLLQQALKRYKQLHVMDDEADNDGQSSSIEGRRQDLRKPLSGTLQISVKAARDLEHAPTQRLGRSVRESTVVFKVEDAARARTHPSRTDRWQDDFEFAVDNANEIEVTVYDKVGSGHPVPVGMLWIRLSDVVEELRKKKFGQPGASDGGSAAASGWVTAGDVQQQAGGMMGGASGGYPSSSASDYSFNQPAGAPVPLGPPAEGIEAWFAVEPAGAVFLHINFQKQNIQRRAYEARLGRQGAFRKKKDDVAEINGHKFVSRQFYQIIRCALCGELLLNAAGSQCEDCRYTCHKKCAQKVVTKCISKSNAEADRDEVKINHRIPHRFEPITNIGANWCCHCGYILPFGRKNAKKCSECDITCHSDCAHLVPDFCGMSMEMANQLLSDIETINRVKHTAKQQQQQQSQQQRQQGQLQMPPKVGAQPPPQQLGGGQDTAYGYGAGRQQQQPGANGGAAPVGGPRPYDAPIEQLEQRTSQMDLASRPMDGPYGGAAASPARPRPPPGDPAYSTGAAPGPPQYGLPPQDGGPPMGPQIGQVFNQQQYQQSEMAKPPRPLPLPGTAGRPMAPPPVTQAPPPAQQQMQQQPLPSAQQARRPQPPGPGAMVPSTSASSQIVGAAPAQPPRNPPSSKRKIGLNDFNFLAVLGKGNFGKVMLAEEKRSGNLYAIKVLKKEFIIENDEVESTKSEKRVFLAAARERHPFLLGLHSCFQTETRVYFVMEYVSGGDLMLHIQKEQFSPKRAKFYAAEVLLALEYFHKQGIIYRDLKLDNIMLTLDGHVKVGDYGLCKEEMWYGNTTSTFCGTPEFMAPEILLEQRYGRAVDWWAFGILIYEMLLGQAPFRGDDEDEIFDAILEDEPLYPIHMPADSVSILHRLLTRDPAKRLGSGERDAEEIKAHPFFRDTNWDDMFHKRIPAPFKPTLKNPSDTSWFDAEFTSEKPTLTPVHSVLSAQDQEEFASFSWTSTTIL</sequence>
<dbReference type="InterPro" id="IPR000961">
    <property type="entry name" value="AGC-kinase_C"/>
</dbReference>
<dbReference type="FunFam" id="3.30.60.20:FF:000034">
    <property type="entry name" value="Protein kinase C"/>
    <property type="match status" value="1"/>
</dbReference>
<name>A0A316TWT8_9BASI</name>
<dbReference type="SUPFAM" id="SSF49562">
    <property type="entry name" value="C2 domain (Calcium/lipid-binding domain, CaLB)"/>
    <property type="match status" value="1"/>
</dbReference>
<dbReference type="PROSITE" id="PS50011">
    <property type="entry name" value="PROTEIN_KINASE_DOM"/>
    <property type="match status" value="1"/>
</dbReference>
<dbReference type="PROSITE" id="PS00107">
    <property type="entry name" value="PROTEIN_KINASE_ATP"/>
    <property type="match status" value="1"/>
</dbReference>
<keyword evidence="24" id="KW-1185">Reference proteome</keyword>
<evidence type="ECO:0000256" key="10">
    <source>
        <dbReference type="ARBA" id="ARBA00022777"/>
    </source>
</evidence>
<feature type="domain" description="Phorbol-ester/DAG-type" evidence="20">
    <location>
        <begin position="581"/>
        <end position="631"/>
    </location>
</feature>
<dbReference type="Gene3D" id="1.10.510.10">
    <property type="entry name" value="Transferase(Phosphotransferase) domain 1"/>
    <property type="match status" value="1"/>
</dbReference>
<reference evidence="23 24" key="1">
    <citation type="journal article" date="2018" name="Mol. Biol. Evol.">
        <title>Broad Genomic Sampling Reveals a Smut Pathogenic Ancestry of the Fungal Clade Ustilaginomycotina.</title>
        <authorList>
            <person name="Kijpornyongpan T."/>
            <person name="Mondo S.J."/>
            <person name="Barry K."/>
            <person name="Sandor L."/>
            <person name="Lee J."/>
            <person name="Lipzen A."/>
            <person name="Pangilinan J."/>
            <person name="LaButti K."/>
            <person name="Hainaut M."/>
            <person name="Henrissat B."/>
            <person name="Grigoriev I.V."/>
            <person name="Spatafora J.W."/>
            <person name="Aime M.C."/>
        </authorList>
    </citation>
    <scope>NUCLEOTIDE SEQUENCE [LARGE SCALE GENOMIC DNA]</scope>
    <source>
        <strain evidence="23 24">MCA 4718</strain>
    </source>
</reference>
<dbReference type="GO" id="GO:0106310">
    <property type="term" value="F:protein serine kinase activity"/>
    <property type="evidence" value="ECO:0007669"/>
    <property type="project" value="RHEA"/>
</dbReference>
<dbReference type="RefSeq" id="XP_025345069.1">
    <property type="nucleotide sequence ID" value="XM_025493410.1"/>
</dbReference>
<evidence type="ECO:0000313" key="23">
    <source>
        <dbReference type="EMBL" id="PWN17909.1"/>
    </source>
</evidence>
<dbReference type="PROSITE" id="PS51285">
    <property type="entry name" value="AGC_KINASE_CTER"/>
    <property type="match status" value="1"/>
</dbReference>
<dbReference type="InterPro" id="IPR037778">
    <property type="entry name" value="C2_fungal_PKC"/>
</dbReference>
<keyword evidence="15" id="KW-0175">Coiled coil</keyword>
<accession>A0A316TWT8</accession>
<feature type="region of interest" description="Disordered" evidence="17">
    <location>
        <begin position="652"/>
        <end position="723"/>
    </location>
</feature>
<comment type="similarity">
    <text evidence="1">Belongs to the protein kinase superfamily. AGC Ser/Thr protein kinase family. PKC subfamily.</text>
</comment>
<dbReference type="FunFam" id="1.10.287.160:FF:000004">
    <property type="entry name" value="Protein kinase C"/>
    <property type="match status" value="1"/>
</dbReference>
<dbReference type="CDD" id="cd11620">
    <property type="entry name" value="HR1_PKC-like_2_fungi"/>
    <property type="match status" value="1"/>
</dbReference>
<dbReference type="CDD" id="cd20823">
    <property type="entry name" value="C1_ScPKC1-like_rpt2"/>
    <property type="match status" value="1"/>
</dbReference>
<feature type="domain" description="C2" evidence="18">
    <location>
        <begin position="284"/>
        <end position="403"/>
    </location>
</feature>
<feature type="compositionally biased region" description="Pro residues" evidence="17">
    <location>
        <begin position="822"/>
        <end position="834"/>
    </location>
</feature>
<feature type="region of interest" description="Disordered" evidence="17">
    <location>
        <begin position="737"/>
        <end position="888"/>
    </location>
</feature>
<feature type="domain" description="Phorbol-ester/DAG-type" evidence="20">
    <location>
        <begin position="513"/>
        <end position="561"/>
    </location>
</feature>
<evidence type="ECO:0000256" key="17">
    <source>
        <dbReference type="SAM" id="MobiDB-lite"/>
    </source>
</evidence>
<dbReference type="PROSITE" id="PS51860">
    <property type="entry name" value="REM_1"/>
    <property type="match status" value="1"/>
</dbReference>
<feature type="binding site" evidence="16">
    <location>
        <position position="923"/>
    </location>
    <ligand>
        <name>ATP</name>
        <dbReference type="ChEBI" id="CHEBI:30616"/>
    </ligand>
</feature>
<dbReference type="InterPro" id="IPR011072">
    <property type="entry name" value="HR1_rho-bd"/>
</dbReference>
<feature type="compositionally biased region" description="Low complexity" evidence="17">
    <location>
        <begin position="74"/>
        <end position="123"/>
    </location>
</feature>
<evidence type="ECO:0000313" key="24">
    <source>
        <dbReference type="Proteomes" id="UP000245942"/>
    </source>
</evidence>
<dbReference type="SMART" id="SM00109">
    <property type="entry name" value="C1"/>
    <property type="match status" value="2"/>
</dbReference>
<dbReference type="GO" id="GO:0007165">
    <property type="term" value="P:signal transduction"/>
    <property type="evidence" value="ECO:0007669"/>
    <property type="project" value="InterPro"/>
</dbReference>
<dbReference type="SMART" id="SM00220">
    <property type="entry name" value="S_TKc"/>
    <property type="match status" value="1"/>
</dbReference>
<dbReference type="SUPFAM" id="SSF46585">
    <property type="entry name" value="HR1 repeat"/>
    <property type="match status" value="1"/>
</dbReference>
<dbReference type="PANTHER" id="PTHR24351">
    <property type="entry name" value="RIBOSOMAL PROTEIN S6 KINASE"/>
    <property type="match status" value="1"/>
</dbReference>
<evidence type="ECO:0000259" key="21">
    <source>
        <dbReference type="PROSITE" id="PS51285"/>
    </source>
</evidence>
<dbReference type="Gene3D" id="3.30.200.20">
    <property type="entry name" value="Phosphorylase Kinase, domain 1"/>
    <property type="match status" value="1"/>
</dbReference>
<evidence type="ECO:0000256" key="15">
    <source>
        <dbReference type="PROSITE-ProRule" id="PRU01207"/>
    </source>
</evidence>
<dbReference type="Pfam" id="PF00069">
    <property type="entry name" value="Pkinase"/>
    <property type="match status" value="1"/>
</dbReference>
<dbReference type="SUPFAM" id="SSF57889">
    <property type="entry name" value="Cysteine-rich domain"/>
    <property type="match status" value="2"/>
</dbReference>
<evidence type="ECO:0000259" key="20">
    <source>
        <dbReference type="PROSITE" id="PS50081"/>
    </source>
</evidence>
<gene>
    <name evidence="23" type="ORF">BCV69DRAFT_285501</name>
</gene>
<keyword evidence="12 16" id="KW-0067">ATP-binding</keyword>
<evidence type="ECO:0000256" key="7">
    <source>
        <dbReference type="ARBA" id="ARBA00022737"/>
    </source>
</evidence>
<dbReference type="Proteomes" id="UP000245942">
    <property type="component" value="Unassembled WGS sequence"/>
</dbReference>
<dbReference type="Gene3D" id="2.60.40.150">
    <property type="entry name" value="C2 domain"/>
    <property type="match status" value="1"/>
</dbReference>
<dbReference type="FunFam" id="3.30.200.20:FF:000103">
    <property type="entry name" value="Protein kinase C"/>
    <property type="match status" value="1"/>
</dbReference>
<feature type="domain" description="REM-1" evidence="22">
    <location>
        <begin position="198"/>
        <end position="275"/>
    </location>
</feature>
<evidence type="ECO:0000256" key="16">
    <source>
        <dbReference type="PROSITE-ProRule" id="PRU10141"/>
    </source>
</evidence>
<keyword evidence="10" id="KW-0418">Kinase</keyword>
<evidence type="ECO:0000256" key="9">
    <source>
        <dbReference type="ARBA" id="ARBA00022771"/>
    </source>
</evidence>
<dbReference type="Pfam" id="PF00168">
    <property type="entry name" value="C2"/>
    <property type="match status" value="1"/>
</dbReference>
<dbReference type="CDD" id="cd20822">
    <property type="entry name" value="C1_ScPKC1-like_rpt1"/>
    <property type="match status" value="1"/>
</dbReference>